<gene>
    <name evidence="1" type="ORF">Y1Q_0001880</name>
</gene>
<dbReference type="Proteomes" id="UP000050525">
    <property type="component" value="Unassembled WGS sequence"/>
</dbReference>
<proteinExistence type="predicted"/>
<protein>
    <submittedName>
        <fullName evidence="1">Uncharacterized protein</fullName>
    </submittedName>
</protein>
<dbReference type="AlphaFoldDB" id="A0A151PG45"/>
<name>A0A151PG45_ALLMI</name>
<evidence type="ECO:0000313" key="2">
    <source>
        <dbReference type="Proteomes" id="UP000050525"/>
    </source>
</evidence>
<organism evidence="1 2">
    <name type="scientific">Alligator mississippiensis</name>
    <name type="common">American alligator</name>
    <dbReference type="NCBI Taxonomy" id="8496"/>
    <lineage>
        <taxon>Eukaryota</taxon>
        <taxon>Metazoa</taxon>
        <taxon>Chordata</taxon>
        <taxon>Craniata</taxon>
        <taxon>Vertebrata</taxon>
        <taxon>Euteleostomi</taxon>
        <taxon>Archelosauria</taxon>
        <taxon>Archosauria</taxon>
        <taxon>Crocodylia</taxon>
        <taxon>Alligatoridae</taxon>
        <taxon>Alligatorinae</taxon>
        <taxon>Alligator</taxon>
    </lineage>
</organism>
<accession>A0A151PG45</accession>
<evidence type="ECO:0000313" key="1">
    <source>
        <dbReference type="EMBL" id="KYO48061.1"/>
    </source>
</evidence>
<comment type="caution">
    <text evidence="1">The sequence shown here is derived from an EMBL/GenBank/DDBJ whole genome shotgun (WGS) entry which is preliminary data.</text>
</comment>
<dbReference type="EMBL" id="AKHW03000257">
    <property type="protein sequence ID" value="KYO48061.1"/>
    <property type="molecule type" value="Genomic_DNA"/>
</dbReference>
<sequence length="72" mass="8030">MDCNLLSVVSIELISTCVCPQWLDLADVLEFRIGKVHCIPRSPGVRANTNMAVHMSSALQDMQICWFQGHTV</sequence>
<reference evidence="1 2" key="1">
    <citation type="journal article" date="2012" name="Genome Biol.">
        <title>Sequencing three crocodilian genomes to illuminate the evolution of archosaurs and amniotes.</title>
        <authorList>
            <person name="St John J.A."/>
            <person name="Braun E.L."/>
            <person name="Isberg S.R."/>
            <person name="Miles L.G."/>
            <person name="Chong A.Y."/>
            <person name="Gongora J."/>
            <person name="Dalzell P."/>
            <person name="Moran C."/>
            <person name="Bed'hom B."/>
            <person name="Abzhanov A."/>
            <person name="Burgess S.C."/>
            <person name="Cooksey A.M."/>
            <person name="Castoe T.A."/>
            <person name="Crawford N.G."/>
            <person name="Densmore L.D."/>
            <person name="Drew J.C."/>
            <person name="Edwards S.V."/>
            <person name="Faircloth B.C."/>
            <person name="Fujita M.K."/>
            <person name="Greenwold M.J."/>
            <person name="Hoffmann F.G."/>
            <person name="Howard J.M."/>
            <person name="Iguchi T."/>
            <person name="Janes D.E."/>
            <person name="Khan S.Y."/>
            <person name="Kohno S."/>
            <person name="de Koning A.J."/>
            <person name="Lance S.L."/>
            <person name="McCarthy F.M."/>
            <person name="McCormack J.E."/>
            <person name="Merchant M.E."/>
            <person name="Peterson D.G."/>
            <person name="Pollock D.D."/>
            <person name="Pourmand N."/>
            <person name="Raney B.J."/>
            <person name="Roessler K.A."/>
            <person name="Sanford J.R."/>
            <person name="Sawyer R.H."/>
            <person name="Schmidt C.J."/>
            <person name="Triplett E.W."/>
            <person name="Tuberville T.D."/>
            <person name="Venegas-Anaya M."/>
            <person name="Howard J.T."/>
            <person name="Jarvis E.D."/>
            <person name="Guillette L.J.Jr."/>
            <person name="Glenn T.C."/>
            <person name="Green R.E."/>
            <person name="Ray D.A."/>
        </authorList>
    </citation>
    <scope>NUCLEOTIDE SEQUENCE [LARGE SCALE GENOMIC DNA]</scope>
    <source>
        <strain evidence="1">KSC_2009_1</strain>
    </source>
</reference>
<keyword evidence="2" id="KW-1185">Reference proteome</keyword>